<protein>
    <submittedName>
        <fullName evidence="1">ORF178</fullName>
    </submittedName>
</protein>
<sequence length="178" mass="19930">MLLIKVIRYQYYDVFRSKKKEKKMSLTRLQVNLPNSTLSAIKKRAFSDGKSTSEIAREMIDFALAHPSASGEGALSGRGPGMDLEMLKTAIGQERSEYEETQRELAEMGLLPDPPNGSGISREITMFQVETLAKTYELLRKISLDFPKSVLEQNVDRVDLAEKNAAEILKTLNMGEGK</sequence>
<dbReference type="RefSeq" id="WP_011264503.1">
    <property type="nucleotide sequence ID" value="NC_006907.1"/>
</dbReference>
<organism evidence="1">
    <name type="scientific">Leptospirillum ferrooxidans</name>
    <dbReference type="NCBI Taxonomy" id="180"/>
    <lineage>
        <taxon>Bacteria</taxon>
        <taxon>Pseudomonadati</taxon>
        <taxon>Nitrospirota</taxon>
        <taxon>Nitrospiria</taxon>
        <taxon>Nitrospirales</taxon>
        <taxon>Nitrospiraceae</taxon>
        <taxon>Leptospirillum</taxon>
    </lineage>
</organism>
<name>Q58KG2_9BACT</name>
<dbReference type="CDD" id="cd21631">
    <property type="entry name" value="RHH_CopG_NikR-like"/>
    <property type="match status" value="1"/>
</dbReference>
<proteinExistence type="predicted"/>
<dbReference type="EMBL" id="AY941098">
    <property type="protein sequence ID" value="AAX36046.1"/>
    <property type="molecule type" value="Genomic_DNA"/>
</dbReference>
<gene>
    <name evidence="1" type="primary">ORF178</name>
</gene>
<keyword evidence="1" id="KW-0614">Plasmid</keyword>
<evidence type="ECO:0000313" key="1">
    <source>
        <dbReference type="EMBL" id="AAX36046.1"/>
    </source>
</evidence>
<reference evidence="1" key="1">
    <citation type="journal article" date="2005" name="Appl. Environ. Microbiol.">
        <title>Isolation, Sequence Analysis, and Comparison of Two Plasmids (28 and 29 Kilobases) from the Biomining Bacterium Leptospirillum ferrooxidans ATCC 49879.</title>
        <authorList>
            <person name="Coram N.J."/>
            <person name="van Zyl L.J."/>
            <person name="Rawlings D.E."/>
        </authorList>
    </citation>
    <scope>NUCLEOTIDE SEQUENCE</scope>
    <source>
        <strain evidence="1">ATCC 49879</strain>
        <plasmid evidence="1">p49879.1</plasmid>
    </source>
</reference>
<accession>Q58KG2</accession>
<dbReference type="AlphaFoldDB" id="Q58KG2"/>
<geneLocation type="plasmid" evidence="1">
    <name>p49879.1</name>
</geneLocation>